<dbReference type="EMBL" id="NSKD01000002">
    <property type="protein sequence ID" value="PAU80948.1"/>
    <property type="molecule type" value="Genomic_DNA"/>
</dbReference>
<keyword evidence="3" id="KW-0159">Chromosome partition</keyword>
<feature type="region of interest" description="Disordered" evidence="5">
    <location>
        <begin position="191"/>
        <end position="210"/>
    </location>
</feature>
<dbReference type="OrthoDB" id="9806226at2"/>
<dbReference type="Proteomes" id="UP000218896">
    <property type="component" value="Unassembled WGS sequence"/>
</dbReference>
<dbReference type="GO" id="GO:0051304">
    <property type="term" value="P:chromosome separation"/>
    <property type="evidence" value="ECO:0007669"/>
    <property type="project" value="InterPro"/>
</dbReference>
<dbReference type="PIRSF" id="PIRSF019345">
    <property type="entry name" value="ScpB"/>
    <property type="match status" value="1"/>
</dbReference>
<dbReference type="AlphaFoldDB" id="A0A2A2F7P1"/>
<dbReference type="InterPro" id="IPR036388">
    <property type="entry name" value="WH-like_DNA-bd_sf"/>
</dbReference>
<keyword evidence="7" id="KW-1185">Reference proteome</keyword>
<dbReference type="SUPFAM" id="SSF46785">
    <property type="entry name" value="Winged helix' DNA-binding domain"/>
    <property type="match status" value="2"/>
</dbReference>
<evidence type="ECO:0000313" key="7">
    <source>
        <dbReference type="Proteomes" id="UP000218896"/>
    </source>
</evidence>
<dbReference type="RefSeq" id="WP_095616676.1">
    <property type="nucleotide sequence ID" value="NZ_NSKD01000002.1"/>
</dbReference>
<dbReference type="PANTHER" id="PTHR34298:SF2">
    <property type="entry name" value="SEGREGATION AND CONDENSATION PROTEIN B"/>
    <property type="match status" value="1"/>
</dbReference>
<dbReference type="InterPro" id="IPR036390">
    <property type="entry name" value="WH_DNA-bd_sf"/>
</dbReference>
<comment type="caution">
    <text evidence="6">The sequence shown here is derived from an EMBL/GenBank/DDBJ whole genome shotgun (WGS) entry which is preliminary data.</text>
</comment>
<evidence type="ECO:0000256" key="1">
    <source>
        <dbReference type="ARBA" id="ARBA00022490"/>
    </source>
</evidence>
<protein>
    <submittedName>
        <fullName evidence="6">SMC-Scp complex subunit ScpB</fullName>
    </submittedName>
</protein>
<dbReference type="Pfam" id="PF04079">
    <property type="entry name" value="SMC_ScpB"/>
    <property type="match status" value="1"/>
</dbReference>
<dbReference type="InterPro" id="IPR005234">
    <property type="entry name" value="ScpB_csome_segregation"/>
</dbReference>
<dbReference type="Gene3D" id="1.10.10.10">
    <property type="entry name" value="Winged helix-like DNA-binding domain superfamily/Winged helix DNA-binding domain"/>
    <property type="match status" value="2"/>
</dbReference>
<name>A0A2A2F7P1_9GAMM</name>
<evidence type="ECO:0000256" key="3">
    <source>
        <dbReference type="ARBA" id="ARBA00022829"/>
    </source>
</evidence>
<evidence type="ECO:0000256" key="4">
    <source>
        <dbReference type="ARBA" id="ARBA00023306"/>
    </source>
</evidence>
<organism evidence="6 7">
    <name type="scientific">Halovibrio salipaludis</name>
    <dbReference type="NCBI Taxonomy" id="2032626"/>
    <lineage>
        <taxon>Bacteria</taxon>
        <taxon>Pseudomonadati</taxon>
        <taxon>Pseudomonadota</taxon>
        <taxon>Gammaproteobacteria</taxon>
        <taxon>Oceanospirillales</taxon>
        <taxon>Halomonadaceae</taxon>
        <taxon>Halovibrio</taxon>
    </lineage>
</organism>
<proteinExistence type="predicted"/>
<sequence length="210" mass="24164">MDEESIDQVQRIVEGALMAAGKPLSVDQLQALFDEHEQPTRTVLEHVLSLIEHACEGRGFELRKVASGWRFQVRESLSPWVSRLWEEKPQRYSRALLETLALIAYRQPVTRGDIEEVRGVTVNTNIIRTLLDREWIRVVGQRDVPGRPSMYATTKQFLDYFNLQSLDELPSLAEVRDLETISREVEDRLQEELALDESNGNSQEDAETNE</sequence>
<keyword evidence="2" id="KW-0132">Cell division</keyword>
<evidence type="ECO:0000313" key="6">
    <source>
        <dbReference type="EMBL" id="PAU80948.1"/>
    </source>
</evidence>
<evidence type="ECO:0000256" key="2">
    <source>
        <dbReference type="ARBA" id="ARBA00022618"/>
    </source>
</evidence>
<gene>
    <name evidence="6" type="primary">scpB</name>
    <name evidence="6" type="ORF">CK501_05115</name>
</gene>
<keyword evidence="1" id="KW-0963">Cytoplasm</keyword>
<reference evidence="6 7" key="1">
    <citation type="submission" date="2017-08" db="EMBL/GenBank/DDBJ databases">
        <title>Halovibrio sewagensis sp. nov., isolated from wastewater of high salinity.</title>
        <authorList>
            <person name="Dong X."/>
            <person name="Zhang G."/>
        </authorList>
    </citation>
    <scope>NUCLEOTIDE SEQUENCE [LARGE SCALE GENOMIC DNA]</scope>
    <source>
        <strain evidence="6 7">YL5-2</strain>
    </source>
</reference>
<accession>A0A2A2F7P1</accession>
<keyword evidence="4" id="KW-0131">Cell cycle</keyword>
<evidence type="ECO:0000256" key="5">
    <source>
        <dbReference type="SAM" id="MobiDB-lite"/>
    </source>
</evidence>
<dbReference type="PANTHER" id="PTHR34298">
    <property type="entry name" value="SEGREGATION AND CONDENSATION PROTEIN B"/>
    <property type="match status" value="1"/>
</dbReference>
<dbReference type="GO" id="GO:0051301">
    <property type="term" value="P:cell division"/>
    <property type="evidence" value="ECO:0007669"/>
    <property type="project" value="UniProtKB-KW"/>
</dbReference>
<dbReference type="NCBIfam" id="TIGR00281">
    <property type="entry name" value="SMC-Scp complex subunit ScpB"/>
    <property type="match status" value="1"/>
</dbReference>